<proteinExistence type="inferred from homology"/>
<keyword evidence="2" id="KW-0808">Transferase</keyword>
<dbReference type="GO" id="GO:0016301">
    <property type="term" value="F:kinase activity"/>
    <property type="evidence" value="ECO:0007669"/>
    <property type="project" value="UniProtKB-KW"/>
</dbReference>
<dbReference type="InterPro" id="IPR043129">
    <property type="entry name" value="ATPase_NBD"/>
</dbReference>
<organism evidence="2 3">
    <name type="scientific">Alloyangia pacifica</name>
    <dbReference type="NCBI Taxonomy" id="311180"/>
    <lineage>
        <taxon>Bacteria</taxon>
        <taxon>Pseudomonadati</taxon>
        <taxon>Pseudomonadota</taxon>
        <taxon>Alphaproteobacteria</taxon>
        <taxon>Rhodobacterales</taxon>
        <taxon>Roseobacteraceae</taxon>
        <taxon>Alloyangia</taxon>
    </lineage>
</organism>
<reference evidence="2 3" key="1">
    <citation type="submission" date="2017-06" db="EMBL/GenBank/DDBJ databases">
        <title>Yangia sp. YSBP01 complete genome sequence.</title>
        <authorList>
            <person name="Woo J.-H."/>
            <person name="Kim H.-S."/>
        </authorList>
    </citation>
    <scope>NUCLEOTIDE SEQUENCE [LARGE SCALE GENOMIC DNA]</scope>
    <source>
        <strain evidence="2 3">YSBP01</strain>
    </source>
</reference>
<dbReference type="PANTHER" id="PTHR18964:SF149">
    <property type="entry name" value="BIFUNCTIONAL UDP-N-ACETYLGLUCOSAMINE 2-EPIMERASE_N-ACETYLMANNOSAMINE KINASE"/>
    <property type="match status" value="1"/>
</dbReference>
<dbReference type="Pfam" id="PF00480">
    <property type="entry name" value="ROK"/>
    <property type="match status" value="1"/>
</dbReference>
<name>A0A2U8HHD4_9RHOB</name>
<dbReference type="SUPFAM" id="SSF53067">
    <property type="entry name" value="Actin-like ATPase domain"/>
    <property type="match status" value="1"/>
</dbReference>
<evidence type="ECO:0000313" key="3">
    <source>
        <dbReference type="Proteomes" id="UP000244915"/>
    </source>
</evidence>
<evidence type="ECO:0000313" key="2">
    <source>
        <dbReference type="EMBL" id="AWI85214.1"/>
    </source>
</evidence>
<dbReference type="RefSeq" id="WP_108968758.1">
    <property type="nucleotide sequence ID" value="NZ_CP022190.1"/>
</dbReference>
<protein>
    <submittedName>
        <fullName evidence="2">Sugar kinase</fullName>
    </submittedName>
</protein>
<sequence>MTGFDLFLTSTRDLPAAGRRDLAGLLRGADVSKGALDPRACCLFGADVGGTKVQSVLTDLEGTVLAEARDATPHVGGDAVLELISDHLAALCCGRTVGAAGVGLPGAIDPVTGVLARAPNLRGLEGRAMPALLSDRLGLPVAVENDVNLAALGESWLGHGAQGSRAAEAGLAFIALGTGIGMGLAFGDRLLRGVGGAAGEIACLPIGGDPYSPRARSLGTLESVVAGQVLVEDYRARGGAREGSLRDLSRAGVADPVLDATLNVLAERLALAVLSVGAVLDPALVVFGGGIGSRPEIVARVGEALARLGAPVPELRISLLGNRAGAIGAVRAARLALADALERP</sequence>
<dbReference type="Gene3D" id="3.30.420.40">
    <property type="match status" value="2"/>
</dbReference>
<keyword evidence="2" id="KW-0418">Kinase</keyword>
<dbReference type="InterPro" id="IPR000600">
    <property type="entry name" value="ROK"/>
</dbReference>
<dbReference type="AlphaFoldDB" id="A0A2U8HHD4"/>
<accession>A0A2U8HHD4</accession>
<evidence type="ECO:0000256" key="1">
    <source>
        <dbReference type="ARBA" id="ARBA00006479"/>
    </source>
</evidence>
<dbReference type="Proteomes" id="UP000244915">
    <property type="component" value="Chromosome 2"/>
</dbReference>
<dbReference type="PANTHER" id="PTHR18964">
    <property type="entry name" value="ROK (REPRESSOR, ORF, KINASE) FAMILY"/>
    <property type="match status" value="1"/>
</dbReference>
<dbReference type="OrthoDB" id="37575at2"/>
<gene>
    <name evidence="2" type="ORF">CEW88_15845</name>
</gene>
<dbReference type="KEGG" id="ypac:CEW88_15845"/>
<comment type="similarity">
    <text evidence="1">Belongs to the ROK (NagC/XylR) family.</text>
</comment>
<dbReference type="EMBL" id="CP022190">
    <property type="protein sequence ID" value="AWI85214.1"/>
    <property type="molecule type" value="Genomic_DNA"/>
</dbReference>